<dbReference type="STRING" id="1702221.AALO17_24350"/>
<gene>
    <name evidence="1" type="ORF">AALO17_24350</name>
</gene>
<dbReference type="EMBL" id="CP011391">
    <property type="protein sequence ID" value="AMK55569.1"/>
    <property type="molecule type" value="Genomic_DNA"/>
</dbReference>
<dbReference type="KEGG" id="fro:AALO17_24350"/>
<dbReference type="RefSeq" id="WP_067559381.1">
    <property type="nucleotide sequence ID" value="NZ_CAMTBT010000004.1"/>
</dbReference>
<proteinExistence type="predicted"/>
<dbReference type="Proteomes" id="UP000069771">
    <property type="component" value="Chromosome"/>
</dbReference>
<name>A0A140DY42_9FIRM</name>
<protein>
    <submittedName>
        <fullName evidence="1">Uncharacterized protein</fullName>
    </submittedName>
</protein>
<sequence length="80" mass="9041">MYIEQAMKELEAGNTLRSGRSLLKQRGSTVLVSTDGWTARLSLSDFASLWAGREFALHTPPLAMDEASDVQYYGKLRYRQ</sequence>
<dbReference type="AlphaFoldDB" id="A0A140DY42"/>
<dbReference type="GeneID" id="78478961"/>
<keyword evidence="2" id="KW-1185">Reference proteome</keyword>
<reference evidence="1 2" key="1">
    <citation type="journal article" date="2016" name="Gut Pathog.">
        <title>Whole genome sequencing of "Faecalibaculum rodentium" ALO17, isolated from C57BL/6J laboratory mouse feces.</title>
        <authorList>
            <person name="Lim S."/>
            <person name="Chang D.H."/>
            <person name="Ahn S."/>
            <person name="Kim B.C."/>
        </authorList>
    </citation>
    <scope>NUCLEOTIDE SEQUENCE [LARGE SCALE GENOMIC DNA]</scope>
    <source>
        <strain evidence="1 2">Alo17</strain>
    </source>
</reference>
<organism evidence="1 2">
    <name type="scientific">Faecalibaculum rodentium</name>
    <dbReference type="NCBI Taxonomy" id="1702221"/>
    <lineage>
        <taxon>Bacteria</taxon>
        <taxon>Bacillati</taxon>
        <taxon>Bacillota</taxon>
        <taxon>Erysipelotrichia</taxon>
        <taxon>Erysipelotrichales</taxon>
        <taxon>Erysipelotrichaceae</taxon>
        <taxon>Faecalibaculum</taxon>
    </lineage>
</organism>
<evidence type="ECO:0000313" key="2">
    <source>
        <dbReference type="Proteomes" id="UP000069771"/>
    </source>
</evidence>
<accession>A0A140DY42</accession>
<evidence type="ECO:0000313" key="1">
    <source>
        <dbReference type="EMBL" id="AMK55569.1"/>
    </source>
</evidence>